<evidence type="ECO:0000259" key="1">
    <source>
        <dbReference type="Pfam" id="PF00128"/>
    </source>
</evidence>
<keyword evidence="3" id="KW-1185">Reference proteome</keyword>
<dbReference type="EMBL" id="BSVA01000001">
    <property type="protein sequence ID" value="GMA93034.1"/>
    <property type="molecule type" value="Genomic_DNA"/>
</dbReference>
<dbReference type="InterPro" id="IPR017853">
    <property type="entry name" value="GH"/>
</dbReference>
<name>A0ABQ6K0Z8_9MICO</name>
<dbReference type="InterPro" id="IPR006047">
    <property type="entry name" value="GH13_cat_dom"/>
</dbReference>
<reference evidence="3" key="1">
    <citation type="journal article" date="2019" name="Int. J. Syst. Evol. Microbiol.">
        <title>The Global Catalogue of Microorganisms (GCM) 10K type strain sequencing project: providing services to taxonomists for standard genome sequencing and annotation.</title>
        <authorList>
            <consortium name="The Broad Institute Genomics Platform"/>
            <consortium name="The Broad Institute Genome Sequencing Center for Infectious Disease"/>
            <person name="Wu L."/>
            <person name="Ma J."/>
        </authorList>
    </citation>
    <scope>NUCLEOTIDE SEQUENCE [LARGE SCALE GENOMIC DNA]</scope>
    <source>
        <strain evidence="3">NBRC 108755</strain>
    </source>
</reference>
<dbReference type="PANTHER" id="PTHR10357">
    <property type="entry name" value="ALPHA-AMYLASE FAMILY MEMBER"/>
    <property type="match status" value="1"/>
</dbReference>
<accession>A0ABQ6K0Z8</accession>
<protein>
    <recommendedName>
        <fullName evidence="1">Glycosyl hydrolase family 13 catalytic domain-containing protein</fullName>
    </recommendedName>
</protein>
<dbReference type="Proteomes" id="UP001157069">
    <property type="component" value="Unassembled WGS sequence"/>
</dbReference>
<feature type="domain" description="Glycosyl hydrolase family 13 catalytic" evidence="1">
    <location>
        <begin position="35"/>
        <end position="78"/>
    </location>
</feature>
<evidence type="ECO:0000313" key="3">
    <source>
        <dbReference type="Proteomes" id="UP001157069"/>
    </source>
</evidence>
<dbReference type="SUPFAM" id="SSF51445">
    <property type="entry name" value="(Trans)glycosidases"/>
    <property type="match status" value="1"/>
</dbReference>
<organism evidence="2 3">
    <name type="scientific">Homoserinibacter gongjuensis</name>
    <dbReference type="NCBI Taxonomy" id="1162968"/>
    <lineage>
        <taxon>Bacteria</taxon>
        <taxon>Bacillati</taxon>
        <taxon>Actinomycetota</taxon>
        <taxon>Actinomycetes</taxon>
        <taxon>Micrococcales</taxon>
        <taxon>Microbacteriaceae</taxon>
        <taxon>Homoserinibacter</taxon>
    </lineage>
</organism>
<dbReference type="PANTHER" id="PTHR10357:SF179">
    <property type="entry name" value="NEUTRAL AND BASIC AMINO ACID TRANSPORT PROTEIN RBAT"/>
    <property type="match status" value="1"/>
</dbReference>
<comment type="caution">
    <text evidence="2">The sequence shown here is derived from an EMBL/GenBank/DDBJ whole genome shotgun (WGS) entry which is preliminary data.</text>
</comment>
<gene>
    <name evidence="2" type="ORF">GCM10025869_35630</name>
</gene>
<evidence type="ECO:0000313" key="2">
    <source>
        <dbReference type="EMBL" id="GMA93034.1"/>
    </source>
</evidence>
<dbReference type="Gene3D" id="3.20.20.80">
    <property type="entry name" value="Glycosidases"/>
    <property type="match status" value="1"/>
</dbReference>
<dbReference type="Pfam" id="PF00128">
    <property type="entry name" value="Alpha-amylase"/>
    <property type="match status" value="1"/>
</dbReference>
<sequence length="86" mass="8972">MDADVLPITATATASGAPAPSTDDPDWWRSAVIYQIYPRSFADGNGDGTGDLAGVRSRLGYLKALGVDAIWFTPGTRARSPTAATT</sequence>
<proteinExistence type="predicted"/>